<name>A0A368YHP4_9HYPH</name>
<sequence>MPARAEIANSADRTARRGIIETILAFLDSVARTNARNKNNEPFGL</sequence>
<evidence type="ECO:0000313" key="2">
    <source>
        <dbReference type="Proteomes" id="UP000253324"/>
    </source>
</evidence>
<proteinExistence type="predicted"/>
<dbReference type="EMBL" id="QPJM01000016">
    <property type="protein sequence ID" value="RCW79753.1"/>
    <property type="molecule type" value="Genomic_DNA"/>
</dbReference>
<dbReference type="RefSeq" id="WP_162702127.1">
    <property type="nucleotide sequence ID" value="NZ_QPJM01000016.1"/>
</dbReference>
<gene>
    <name evidence="1" type="ORF">C7476_1167</name>
</gene>
<keyword evidence="2" id="KW-1185">Reference proteome</keyword>
<comment type="caution">
    <text evidence="1">The sequence shown here is derived from an EMBL/GenBank/DDBJ whole genome shotgun (WGS) entry which is preliminary data.</text>
</comment>
<protein>
    <submittedName>
        <fullName evidence="1">Uncharacterized protein</fullName>
    </submittedName>
</protein>
<accession>A0A368YHP4</accession>
<organism evidence="1 2">
    <name type="scientific">Phyllobacterium bourgognense</name>
    <dbReference type="NCBI Taxonomy" id="314236"/>
    <lineage>
        <taxon>Bacteria</taxon>
        <taxon>Pseudomonadati</taxon>
        <taxon>Pseudomonadota</taxon>
        <taxon>Alphaproteobacteria</taxon>
        <taxon>Hyphomicrobiales</taxon>
        <taxon>Phyllobacteriaceae</taxon>
        <taxon>Phyllobacterium</taxon>
    </lineage>
</organism>
<reference evidence="1 2" key="1">
    <citation type="submission" date="2018-07" db="EMBL/GenBank/DDBJ databases">
        <title>Genomic Encyclopedia of Type Strains, Phase III (KMG-III): the genomes of soil and plant-associated and newly described type strains.</title>
        <authorList>
            <person name="Whitman W."/>
        </authorList>
    </citation>
    <scope>NUCLEOTIDE SEQUENCE [LARGE SCALE GENOMIC DNA]</scope>
    <source>
        <strain evidence="1 2">31-25a</strain>
    </source>
</reference>
<dbReference type="Proteomes" id="UP000253324">
    <property type="component" value="Unassembled WGS sequence"/>
</dbReference>
<evidence type="ECO:0000313" key="1">
    <source>
        <dbReference type="EMBL" id="RCW79753.1"/>
    </source>
</evidence>
<dbReference type="AlphaFoldDB" id="A0A368YHP4"/>